<evidence type="ECO:0000256" key="1">
    <source>
        <dbReference type="SAM" id="MobiDB-lite"/>
    </source>
</evidence>
<dbReference type="Proteomes" id="UP000664169">
    <property type="component" value="Unassembled WGS sequence"/>
</dbReference>
<sequence length="165" mass="17816">MPATYHLTEPFPAPSQQYAFTGRGGAGNVTRSRPVAKATEPATNGLYLVQSTQPYPSPRNLQTNKATIRKAYVSGRGGIGNLHPAAERAMFSFDEELERARKLESTLAPIYHIGRGGEGNMVHAGRDSGSASMRSGSVSSAESERGFKSNLEKVKNRFSKLNNSD</sequence>
<gene>
    <name evidence="2" type="ORF">GOMPHAMPRED_008048</name>
</gene>
<proteinExistence type="predicted"/>
<organism evidence="2 3">
    <name type="scientific">Gomphillus americanus</name>
    <dbReference type="NCBI Taxonomy" id="1940652"/>
    <lineage>
        <taxon>Eukaryota</taxon>
        <taxon>Fungi</taxon>
        <taxon>Dikarya</taxon>
        <taxon>Ascomycota</taxon>
        <taxon>Pezizomycotina</taxon>
        <taxon>Lecanoromycetes</taxon>
        <taxon>OSLEUM clade</taxon>
        <taxon>Ostropomycetidae</taxon>
        <taxon>Ostropales</taxon>
        <taxon>Graphidaceae</taxon>
        <taxon>Gomphilloideae</taxon>
        <taxon>Gomphillus</taxon>
    </lineage>
</organism>
<dbReference type="InterPro" id="IPR022024">
    <property type="entry name" value="DUF3602"/>
</dbReference>
<evidence type="ECO:0000313" key="2">
    <source>
        <dbReference type="EMBL" id="CAF9913872.1"/>
    </source>
</evidence>
<dbReference type="Pfam" id="PF12223">
    <property type="entry name" value="DUF3602"/>
    <property type="match status" value="1"/>
</dbReference>
<keyword evidence="3" id="KW-1185">Reference proteome</keyword>
<reference evidence="2" key="1">
    <citation type="submission" date="2021-03" db="EMBL/GenBank/DDBJ databases">
        <authorList>
            <person name="Tagirdzhanova G."/>
        </authorList>
    </citation>
    <scope>NUCLEOTIDE SEQUENCE</scope>
</reference>
<accession>A0A8H3EWR7</accession>
<feature type="compositionally biased region" description="Low complexity" evidence="1">
    <location>
        <begin position="127"/>
        <end position="141"/>
    </location>
</feature>
<evidence type="ECO:0000313" key="3">
    <source>
        <dbReference type="Proteomes" id="UP000664169"/>
    </source>
</evidence>
<protein>
    <submittedName>
        <fullName evidence="2">Uncharacterized protein</fullName>
    </submittedName>
</protein>
<dbReference type="AlphaFoldDB" id="A0A8H3EWR7"/>
<dbReference type="PANTHER" id="PTHR34693:SF2">
    <property type="entry name" value="DUF3602 DOMAIN-CONTAINING PROTEIN"/>
    <property type="match status" value="1"/>
</dbReference>
<dbReference type="InterPro" id="IPR053203">
    <property type="entry name" value="Cisplatin_resist-associated"/>
</dbReference>
<feature type="region of interest" description="Disordered" evidence="1">
    <location>
        <begin position="118"/>
        <end position="165"/>
    </location>
</feature>
<dbReference type="OrthoDB" id="5424462at2759"/>
<feature type="compositionally biased region" description="Basic and acidic residues" evidence="1">
    <location>
        <begin position="142"/>
        <end position="155"/>
    </location>
</feature>
<dbReference type="PANTHER" id="PTHR34693">
    <property type="entry name" value="PROTEIN PAR32"/>
    <property type="match status" value="1"/>
</dbReference>
<dbReference type="EMBL" id="CAJPDQ010000008">
    <property type="protein sequence ID" value="CAF9913872.1"/>
    <property type="molecule type" value="Genomic_DNA"/>
</dbReference>
<name>A0A8H3EWR7_9LECA</name>
<comment type="caution">
    <text evidence="2">The sequence shown here is derived from an EMBL/GenBank/DDBJ whole genome shotgun (WGS) entry which is preliminary data.</text>
</comment>